<keyword evidence="3" id="KW-1185">Reference proteome</keyword>
<feature type="region of interest" description="Disordered" evidence="1">
    <location>
        <begin position="89"/>
        <end position="111"/>
    </location>
</feature>
<evidence type="ECO:0000313" key="2">
    <source>
        <dbReference type="EMBL" id="KAK2851936.1"/>
    </source>
</evidence>
<proteinExistence type="predicted"/>
<name>A0AA88SX28_CHASR</name>
<organism evidence="2 3">
    <name type="scientific">Channa striata</name>
    <name type="common">Snakehead murrel</name>
    <name type="synonym">Ophicephalus striatus</name>
    <dbReference type="NCBI Taxonomy" id="64152"/>
    <lineage>
        <taxon>Eukaryota</taxon>
        <taxon>Metazoa</taxon>
        <taxon>Chordata</taxon>
        <taxon>Craniata</taxon>
        <taxon>Vertebrata</taxon>
        <taxon>Euteleostomi</taxon>
        <taxon>Actinopterygii</taxon>
        <taxon>Neopterygii</taxon>
        <taxon>Teleostei</taxon>
        <taxon>Neoteleostei</taxon>
        <taxon>Acanthomorphata</taxon>
        <taxon>Anabantaria</taxon>
        <taxon>Anabantiformes</taxon>
        <taxon>Channoidei</taxon>
        <taxon>Channidae</taxon>
        <taxon>Channa</taxon>
    </lineage>
</organism>
<dbReference type="AlphaFoldDB" id="A0AA88SX28"/>
<gene>
    <name evidence="2" type="ORF">Q5P01_008212</name>
</gene>
<dbReference type="EMBL" id="JAUPFM010000005">
    <property type="protein sequence ID" value="KAK2851936.1"/>
    <property type="molecule type" value="Genomic_DNA"/>
</dbReference>
<comment type="caution">
    <text evidence="2">The sequence shown here is derived from an EMBL/GenBank/DDBJ whole genome shotgun (WGS) entry which is preliminary data.</text>
</comment>
<protein>
    <submittedName>
        <fullName evidence="2">Uncharacterized protein</fullName>
    </submittedName>
</protein>
<reference evidence="2" key="1">
    <citation type="submission" date="2023-07" db="EMBL/GenBank/DDBJ databases">
        <title>Chromosome-level Genome Assembly of Striped Snakehead (Channa striata).</title>
        <authorList>
            <person name="Liu H."/>
        </authorList>
    </citation>
    <scope>NUCLEOTIDE SEQUENCE</scope>
    <source>
        <strain evidence="2">Gz</strain>
        <tissue evidence="2">Muscle</tissue>
    </source>
</reference>
<sequence>MPDSVAAGDLALHGGYSVTVGVPGALEMIDTFDRPRKPFSAGTYAGAGTFADGFEANQEDAFPKQECMPLQEWVMLELSGVFLMPRPKGPMPVQEWERPPRLSVPEPLPERKWPVLQPLPVL</sequence>
<accession>A0AA88SX28</accession>
<dbReference type="Proteomes" id="UP001187415">
    <property type="component" value="Unassembled WGS sequence"/>
</dbReference>
<evidence type="ECO:0000256" key="1">
    <source>
        <dbReference type="SAM" id="MobiDB-lite"/>
    </source>
</evidence>
<evidence type="ECO:0000313" key="3">
    <source>
        <dbReference type="Proteomes" id="UP001187415"/>
    </source>
</evidence>